<evidence type="ECO:0000256" key="4">
    <source>
        <dbReference type="SAM" id="MobiDB-lite"/>
    </source>
</evidence>
<feature type="domain" description="F-box" evidence="5">
    <location>
        <begin position="1"/>
        <end position="41"/>
    </location>
</feature>
<feature type="compositionally biased region" description="Acidic residues" evidence="4">
    <location>
        <begin position="544"/>
        <end position="557"/>
    </location>
</feature>
<evidence type="ECO:0000259" key="5">
    <source>
        <dbReference type="PROSITE" id="PS50181"/>
    </source>
</evidence>
<evidence type="ECO:0000256" key="1">
    <source>
        <dbReference type="ARBA" id="ARBA00022737"/>
    </source>
</evidence>
<evidence type="ECO:0000256" key="2">
    <source>
        <dbReference type="ARBA" id="ARBA00023043"/>
    </source>
</evidence>
<sequence>MPPEILLAIADLLPQAALRALSLANKRLYDVINPVLYAQSVKNEAPDTTVLAARDGNLDTLKMAASFGADMNRVYWVPVPTWAKPEKIQSTAPKTGYGVCWATPLHVAAAYGHYDVLKWLLAKGVDVDVPGKLLCGCLSLCEMRDHFGTSSDAWQRHINLDCVPDVAGTWTPLHLAICRGNQSIARLLISRGASLDIRYNRRMNIPRTHGVSTLFYSESCDSHTRMTHFGSTGIEESSNDDLDHRFNTQVLEQAEDYNRMHAVHTAASSGQKEILHYLVAKGVDINNLDGSNGNVLHYALSESDTDMCKLVLDLGVDTATPIDFSEYNIDGSCIMSVVEWAVTYCPGKTEVISRALSYIAERGDSFWKVDEGFGKAMVIKSIFDSDCYDNRLMKPEYNRWISEFLQGAILTCDSSNVGNLEEDLVLCFAMNATSIDGGTDKFDLKKVILPNTPLSDYFGSELFRFFEIELTMSLARLQNLPIEVLLLLVEHATSDDDSDRDDSDRDDSDRDDSDRDDSDRDDSDRDDSARDDSDRDDSDRNDSDSDDSDSDDSTDGESDGHHYSDNEKARNRQHLFGSLCRVNRRFHSIFEPLLYRAAINTENNVITTLAARDGRLDTLKKAVEYGADLNSVTWVPIPNWAPPGDLDSDLRGTEECPRDTSWGICWATPLHMAVCEGRYDVVKYLFSIGVDVDVPGKLLCGCLSMGEIVAGLDPDWSPELWDGVVIASGVWTPLHYAICRRKSDVARFLISQGASLDTTRYPDRDEIPRDNGIASLFGLDLSKPKKSASIRNRLDTLICSVGTSGPMFDDHEEVIGGDGYGGREPLADSVAAIHTAAVINDLSMIHHLVVDCGFDINAKDGGGATALHYSLTANDIKTVRCVLSLGADPNIDLDIDCHPAVNGAAAWLVSYYSFLVLMTQQDLPPSWVFERAGNRGTRAKFISQALGALLDHGVSCWVGDNAGNPKCLALYQAQADSYWVLRSRKHVYDSCFKRFLEGAMMEYDPAKVGVNSRKVIIYLKALCRMTPPNLQCLPTEVLLLIVSGVGEKQRRAALAGLSRANKTLHTTCNPFLYHDAIKDNAPEITTLAARHGNLDTLMKAHEYGADLNVVTWVPIPSWTEKGNVISQDWSKIADDDFGYAWATPLAVATCEGHYHVVKYLLTLHVDVDAPGKLFCDCDVPKSILEDAPMDPWDVLNTTYLETVCCAGVWTPLHFALCRNKTSIARLLISCGASLTNTRYPVRSQIPRGNGIASLFGLDTVDTPKAAAIRKRLGSLILSLGPREIVQSEDGDTEADHDDSVSGAEWIDDADSTACAIHTAVTTGNEAIVRLLVLDHNVDINQADSKGATVLHYALKTTRVEMI</sequence>
<feature type="region of interest" description="Disordered" evidence="4">
    <location>
        <begin position="493"/>
        <end position="568"/>
    </location>
</feature>
<feature type="compositionally biased region" description="Basic and acidic residues" evidence="4">
    <location>
        <begin position="522"/>
        <end position="543"/>
    </location>
</feature>
<keyword evidence="7" id="KW-1185">Reference proteome</keyword>
<evidence type="ECO:0000313" key="7">
    <source>
        <dbReference type="Proteomes" id="UP000613401"/>
    </source>
</evidence>
<dbReference type="SUPFAM" id="SSF48403">
    <property type="entry name" value="Ankyrin repeat"/>
    <property type="match status" value="3"/>
</dbReference>
<evidence type="ECO:0000256" key="3">
    <source>
        <dbReference type="PROSITE-ProRule" id="PRU00023"/>
    </source>
</evidence>
<name>A0A8H4CBG9_COLGL</name>
<reference evidence="6" key="1">
    <citation type="journal article" date="2020" name="Phytopathology">
        <title>Genome sequence and comparative analysis of Colletotrichum gloeosporioides isolated from Liriodendron leaves.</title>
        <authorList>
            <person name="Fu F.F."/>
            <person name="Hao Z."/>
            <person name="Wang P."/>
            <person name="Lu Y."/>
            <person name="Xue L.J."/>
            <person name="Wei G."/>
            <person name="Tian Y."/>
            <person name="Baishi H."/>
            <person name="Xu H."/>
            <person name="Shi J."/>
            <person name="Cheng T."/>
            <person name="Wang G."/>
            <person name="Yi Y."/>
            <person name="Chen J."/>
        </authorList>
    </citation>
    <scope>NUCLEOTIDE SEQUENCE</scope>
    <source>
        <strain evidence="6">Lc1</strain>
    </source>
</reference>
<gene>
    <name evidence="6" type="ORF">GCG54_00010244</name>
</gene>
<dbReference type="Proteomes" id="UP000613401">
    <property type="component" value="Unassembled WGS sequence"/>
</dbReference>
<feature type="repeat" description="ANK" evidence="3">
    <location>
        <begin position="668"/>
        <end position="697"/>
    </location>
</feature>
<dbReference type="RefSeq" id="XP_045260129.1">
    <property type="nucleotide sequence ID" value="XM_045410174.1"/>
</dbReference>
<dbReference type="InterPro" id="IPR036770">
    <property type="entry name" value="Ankyrin_rpt-contain_sf"/>
</dbReference>
<comment type="caution">
    <text evidence="6">The sequence shown here is derived from an EMBL/GenBank/DDBJ whole genome shotgun (WGS) entry which is preliminary data.</text>
</comment>
<feature type="repeat" description="ANK" evidence="3">
    <location>
        <begin position="732"/>
        <end position="761"/>
    </location>
</feature>
<dbReference type="Gene3D" id="1.25.40.20">
    <property type="entry name" value="Ankyrin repeat-containing domain"/>
    <property type="match status" value="6"/>
</dbReference>
<reference evidence="6" key="2">
    <citation type="submission" date="2020-03" db="EMBL/GenBank/DDBJ databases">
        <authorList>
            <person name="Fu F.-F."/>
            <person name="Chen J."/>
        </authorList>
    </citation>
    <scope>NUCLEOTIDE SEQUENCE</scope>
    <source>
        <strain evidence="6">Lc1</strain>
    </source>
</reference>
<evidence type="ECO:0000313" key="6">
    <source>
        <dbReference type="EMBL" id="KAF3800970.1"/>
    </source>
</evidence>
<dbReference type="PANTHER" id="PTHR24198">
    <property type="entry name" value="ANKYRIN REPEAT AND PROTEIN KINASE DOMAIN-CONTAINING PROTEIN"/>
    <property type="match status" value="1"/>
</dbReference>
<dbReference type="PROSITE" id="PS50297">
    <property type="entry name" value="ANK_REP_REGION"/>
    <property type="match status" value="6"/>
</dbReference>
<organism evidence="6 7">
    <name type="scientific">Colletotrichum gloeosporioides</name>
    <name type="common">Anthracnose fungus</name>
    <name type="synonym">Glomerella cingulata</name>
    <dbReference type="NCBI Taxonomy" id="474922"/>
    <lineage>
        <taxon>Eukaryota</taxon>
        <taxon>Fungi</taxon>
        <taxon>Dikarya</taxon>
        <taxon>Ascomycota</taxon>
        <taxon>Pezizomycotina</taxon>
        <taxon>Sordariomycetes</taxon>
        <taxon>Hypocreomycetidae</taxon>
        <taxon>Glomerellales</taxon>
        <taxon>Glomerellaceae</taxon>
        <taxon>Colletotrichum</taxon>
        <taxon>Colletotrichum gloeosporioides species complex</taxon>
    </lineage>
</organism>
<feature type="repeat" description="ANK" evidence="3">
    <location>
        <begin position="103"/>
        <end position="132"/>
    </location>
</feature>
<dbReference type="Pfam" id="PF13637">
    <property type="entry name" value="Ank_4"/>
    <property type="match status" value="2"/>
</dbReference>
<dbReference type="PROSITE" id="PS50181">
    <property type="entry name" value="FBOX"/>
    <property type="match status" value="1"/>
</dbReference>
<dbReference type="PROSITE" id="PS50088">
    <property type="entry name" value="ANK_REPEAT"/>
    <property type="match status" value="7"/>
</dbReference>
<protein>
    <recommendedName>
        <fullName evidence="5">F-box domain-containing protein</fullName>
    </recommendedName>
</protein>
<feature type="compositionally biased region" description="Basic and acidic residues" evidence="4">
    <location>
        <begin position="558"/>
        <end position="568"/>
    </location>
</feature>
<dbReference type="SMART" id="SM00248">
    <property type="entry name" value="ANK"/>
    <property type="match status" value="14"/>
</dbReference>
<dbReference type="PANTHER" id="PTHR24198:SF165">
    <property type="entry name" value="ANKYRIN REPEAT-CONTAINING PROTEIN-RELATED"/>
    <property type="match status" value="1"/>
</dbReference>
<dbReference type="GeneID" id="69017376"/>
<accession>A0A8H4CBG9</accession>
<dbReference type="EMBL" id="WVTB01000071">
    <property type="protein sequence ID" value="KAF3800970.1"/>
    <property type="molecule type" value="Genomic_DNA"/>
</dbReference>
<feature type="repeat" description="ANK" evidence="3">
    <location>
        <begin position="862"/>
        <end position="894"/>
    </location>
</feature>
<proteinExistence type="predicted"/>
<dbReference type="Pfam" id="PF00023">
    <property type="entry name" value="Ank"/>
    <property type="match status" value="6"/>
</dbReference>
<keyword evidence="2 3" id="KW-0040">ANK repeat</keyword>
<dbReference type="InterPro" id="IPR001810">
    <property type="entry name" value="F-box_dom"/>
</dbReference>
<feature type="repeat" description="ANK" evidence="3">
    <location>
        <begin position="1210"/>
        <end position="1239"/>
    </location>
</feature>
<feature type="repeat" description="ANK" evidence="3">
    <location>
        <begin position="168"/>
        <end position="200"/>
    </location>
</feature>
<feature type="repeat" description="ANK" evidence="3">
    <location>
        <begin position="258"/>
        <end position="290"/>
    </location>
</feature>
<keyword evidence="1" id="KW-0677">Repeat</keyword>
<feature type="compositionally biased region" description="Acidic residues" evidence="4">
    <location>
        <begin position="495"/>
        <end position="521"/>
    </location>
</feature>
<dbReference type="InterPro" id="IPR002110">
    <property type="entry name" value="Ankyrin_rpt"/>
</dbReference>